<proteinExistence type="predicted"/>
<reference evidence="1 2" key="1">
    <citation type="submission" date="2018-07" db="EMBL/GenBank/DDBJ databases">
        <title>Corallincola holothuriorum sp. nov., a new facultative anaerobe isolated from sea cucumber Apostichopus japonicus.</title>
        <authorList>
            <person name="Xia H."/>
        </authorList>
    </citation>
    <scope>NUCLEOTIDE SEQUENCE [LARGE SCALE GENOMIC DNA]</scope>
    <source>
        <strain evidence="1 2">C4</strain>
    </source>
</reference>
<accession>A0A368N845</accession>
<evidence type="ECO:0000313" key="2">
    <source>
        <dbReference type="Proteomes" id="UP000252558"/>
    </source>
</evidence>
<dbReference type="EMBL" id="QPID01000009">
    <property type="protein sequence ID" value="RCU45725.1"/>
    <property type="molecule type" value="Genomic_DNA"/>
</dbReference>
<organism evidence="1 2">
    <name type="scientific">Corallincola holothuriorum</name>
    <dbReference type="NCBI Taxonomy" id="2282215"/>
    <lineage>
        <taxon>Bacteria</taxon>
        <taxon>Pseudomonadati</taxon>
        <taxon>Pseudomonadota</taxon>
        <taxon>Gammaproteobacteria</taxon>
        <taxon>Alteromonadales</taxon>
        <taxon>Psychromonadaceae</taxon>
        <taxon>Corallincola</taxon>
    </lineage>
</organism>
<comment type="caution">
    <text evidence="1">The sequence shown here is derived from an EMBL/GenBank/DDBJ whole genome shotgun (WGS) entry which is preliminary data.</text>
</comment>
<dbReference type="Proteomes" id="UP000252558">
    <property type="component" value="Unassembled WGS sequence"/>
</dbReference>
<name>A0A368N845_9GAMM</name>
<keyword evidence="2" id="KW-1185">Reference proteome</keyword>
<gene>
    <name evidence="1" type="ORF">DU002_14800</name>
</gene>
<sequence>MERNDIASAAFIVLSGAAAAMGPAGVPMFLLAASIGTVLNLYGGKEEDQGPPIEEVIDKTVSEHFVLNNARIAWSKIKPAYTYYESYVNRAEGGEEFSARDLDTLASAINDAIGPSSGLTQGLAMLYDERNPNDFGNVEYNLPIYMLGASLLIQYRLLDIAEQKFNGEIIVSAQWQQVRELTTQFVQNVTSIHRYVKSFTIEKILYDELNAGKLKRQSPELAARNDELQMHYLGGERKLIKYLYDLRMIEQRLRETA</sequence>
<protein>
    <submittedName>
        <fullName evidence="1">Uncharacterized protein</fullName>
    </submittedName>
</protein>
<evidence type="ECO:0000313" key="1">
    <source>
        <dbReference type="EMBL" id="RCU45725.1"/>
    </source>
</evidence>
<dbReference type="RefSeq" id="WP_114339175.1">
    <property type="nucleotide sequence ID" value="NZ_QPID01000009.1"/>
</dbReference>
<dbReference type="AlphaFoldDB" id="A0A368N845"/>